<name>A0A397JFL9_9GLOM</name>
<dbReference type="AlphaFoldDB" id="A0A397JFL9"/>
<protein>
    <submittedName>
        <fullName evidence="1">Uncharacterized protein</fullName>
    </submittedName>
</protein>
<dbReference type="Proteomes" id="UP000266861">
    <property type="component" value="Unassembled WGS sequence"/>
</dbReference>
<keyword evidence="2" id="KW-1185">Reference proteome</keyword>
<organism evidence="1 2">
    <name type="scientific">Diversispora epigaea</name>
    <dbReference type="NCBI Taxonomy" id="1348612"/>
    <lineage>
        <taxon>Eukaryota</taxon>
        <taxon>Fungi</taxon>
        <taxon>Fungi incertae sedis</taxon>
        <taxon>Mucoromycota</taxon>
        <taxon>Glomeromycotina</taxon>
        <taxon>Glomeromycetes</taxon>
        <taxon>Diversisporales</taxon>
        <taxon>Diversisporaceae</taxon>
        <taxon>Diversispora</taxon>
    </lineage>
</organism>
<evidence type="ECO:0000313" key="2">
    <source>
        <dbReference type="Proteomes" id="UP000266861"/>
    </source>
</evidence>
<accession>A0A397JFL9</accession>
<dbReference type="EMBL" id="PQFF01000060">
    <property type="protein sequence ID" value="RHZ85598.1"/>
    <property type="molecule type" value="Genomic_DNA"/>
</dbReference>
<comment type="caution">
    <text evidence="1">The sequence shown here is derived from an EMBL/GenBank/DDBJ whole genome shotgun (WGS) entry which is preliminary data.</text>
</comment>
<dbReference type="OrthoDB" id="2440019at2759"/>
<sequence length="227" mass="26259">MCGQSIKLMRFSNTIFFYCLSWNCNNDSTNILLWKNHARISILAVTDRREIRSVSIQEETERYKSEQGQPESKKDPIRDVACEFKTTSDDYTDEFNISPSQKELSPEIGDYCESKLEPDSYYPDITGDPKSQKNNPFSYTNDDIMDIRGEGGFSKFLSVDDYVKLLSKKPKREIKLPEDWSQLKNNDSVSDFERQFDEITQTKSSPLEVAKKSKNVKPFTHVTSRAK</sequence>
<reference evidence="1 2" key="1">
    <citation type="submission" date="2018-08" db="EMBL/GenBank/DDBJ databases">
        <title>Genome and evolution of the arbuscular mycorrhizal fungus Diversispora epigaea (formerly Glomus versiforme) and its bacterial endosymbionts.</title>
        <authorList>
            <person name="Sun X."/>
            <person name="Fei Z."/>
            <person name="Harrison M."/>
        </authorList>
    </citation>
    <scope>NUCLEOTIDE SEQUENCE [LARGE SCALE GENOMIC DNA]</scope>
    <source>
        <strain evidence="1 2">IT104</strain>
    </source>
</reference>
<proteinExistence type="predicted"/>
<gene>
    <name evidence="1" type="ORF">Glove_63g76</name>
</gene>
<evidence type="ECO:0000313" key="1">
    <source>
        <dbReference type="EMBL" id="RHZ85598.1"/>
    </source>
</evidence>